<name>J0LE92_AURST</name>
<dbReference type="KEGG" id="adl:AURDEDRAFT_175779"/>
<accession>J0LE92</accession>
<dbReference type="AlphaFoldDB" id="J0LE92"/>
<organism evidence="1 2">
    <name type="scientific">Auricularia subglabra (strain TFB-10046 / SS5)</name>
    <name type="common">White-rot fungus</name>
    <name type="synonym">Auricularia delicata (strain TFB10046)</name>
    <dbReference type="NCBI Taxonomy" id="717982"/>
    <lineage>
        <taxon>Eukaryota</taxon>
        <taxon>Fungi</taxon>
        <taxon>Dikarya</taxon>
        <taxon>Basidiomycota</taxon>
        <taxon>Agaricomycotina</taxon>
        <taxon>Agaricomycetes</taxon>
        <taxon>Auriculariales</taxon>
        <taxon>Auriculariaceae</taxon>
        <taxon>Auricularia</taxon>
    </lineage>
</organism>
<proteinExistence type="predicted"/>
<protein>
    <submittedName>
        <fullName evidence="1">Uncharacterized protein</fullName>
    </submittedName>
</protein>
<evidence type="ECO:0000313" key="1">
    <source>
        <dbReference type="EMBL" id="EJD35146.1"/>
    </source>
</evidence>
<reference evidence="2" key="1">
    <citation type="journal article" date="2012" name="Science">
        <title>The Paleozoic origin of enzymatic lignin decomposition reconstructed from 31 fungal genomes.</title>
        <authorList>
            <person name="Floudas D."/>
            <person name="Binder M."/>
            <person name="Riley R."/>
            <person name="Barry K."/>
            <person name="Blanchette R.A."/>
            <person name="Henrissat B."/>
            <person name="Martinez A.T."/>
            <person name="Otillar R."/>
            <person name="Spatafora J.W."/>
            <person name="Yadav J.S."/>
            <person name="Aerts A."/>
            <person name="Benoit I."/>
            <person name="Boyd A."/>
            <person name="Carlson A."/>
            <person name="Copeland A."/>
            <person name="Coutinho P.M."/>
            <person name="de Vries R.P."/>
            <person name="Ferreira P."/>
            <person name="Findley K."/>
            <person name="Foster B."/>
            <person name="Gaskell J."/>
            <person name="Glotzer D."/>
            <person name="Gorecki P."/>
            <person name="Heitman J."/>
            <person name="Hesse C."/>
            <person name="Hori C."/>
            <person name="Igarashi K."/>
            <person name="Jurgens J.A."/>
            <person name="Kallen N."/>
            <person name="Kersten P."/>
            <person name="Kohler A."/>
            <person name="Kuees U."/>
            <person name="Kumar T.K.A."/>
            <person name="Kuo A."/>
            <person name="LaButti K."/>
            <person name="Larrondo L.F."/>
            <person name="Lindquist E."/>
            <person name="Ling A."/>
            <person name="Lombard V."/>
            <person name="Lucas S."/>
            <person name="Lundell T."/>
            <person name="Martin R."/>
            <person name="McLaughlin D.J."/>
            <person name="Morgenstern I."/>
            <person name="Morin E."/>
            <person name="Murat C."/>
            <person name="Nagy L.G."/>
            <person name="Nolan M."/>
            <person name="Ohm R.A."/>
            <person name="Patyshakuliyeva A."/>
            <person name="Rokas A."/>
            <person name="Ruiz-Duenas F.J."/>
            <person name="Sabat G."/>
            <person name="Salamov A."/>
            <person name="Samejima M."/>
            <person name="Schmutz J."/>
            <person name="Slot J.C."/>
            <person name="St John F."/>
            <person name="Stenlid J."/>
            <person name="Sun H."/>
            <person name="Sun S."/>
            <person name="Syed K."/>
            <person name="Tsang A."/>
            <person name="Wiebenga A."/>
            <person name="Young D."/>
            <person name="Pisabarro A."/>
            <person name="Eastwood D.C."/>
            <person name="Martin F."/>
            <person name="Cullen D."/>
            <person name="Grigoriev I.V."/>
            <person name="Hibbett D.S."/>
        </authorList>
    </citation>
    <scope>NUCLEOTIDE SEQUENCE [LARGE SCALE GENOMIC DNA]</scope>
    <source>
        <strain evidence="2">TFB10046</strain>
    </source>
</reference>
<dbReference type="Proteomes" id="UP000006514">
    <property type="component" value="Unassembled WGS sequence"/>
</dbReference>
<sequence length="177" mass="19618">MAVHTDTCCPLCLREYVEDIVANTASVTILRADCPELWDACTGCVTYPPYYVTHAATLGRALHTGWSVRLRVSQLFPLGTHVDVPKIAYWYKQLRTPHLLRLLADRLAFDYAESTAARLAAYATGLDAALALVCAIRDFREFARGYEAVLRAAANVARPTLENVLEEIDIMVAMLDA</sequence>
<keyword evidence="2" id="KW-1185">Reference proteome</keyword>
<evidence type="ECO:0000313" key="2">
    <source>
        <dbReference type="Proteomes" id="UP000006514"/>
    </source>
</evidence>
<gene>
    <name evidence="1" type="ORF">AURDEDRAFT_175779</name>
</gene>
<dbReference type="EMBL" id="JH687902">
    <property type="protein sequence ID" value="EJD35146.1"/>
    <property type="molecule type" value="Genomic_DNA"/>
</dbReference>
<dbReference type="InParanoid" id="J0LE92"/>